<keyword evidence="4 6" id="KW-1133">Transmembrane helix</keyword>
<feature type="transmembrane region" description="Helical" evidence="6">
    <location>
        <begin position="246"/>
        <end position="269"/>
    </location>
</feature>
<dbReference type="Pfam" id="PF13520">
    <property type="entry name" value="AA_permease_2"/>
    <property type="match status" value="1"/>
</dbReference>
<feature type="transmembrane region" description="Helical" evidence="6">
    <location>
        <begin position="89"/>
        <end position="114"/>
    </location>
</feature>
<dbReference type="PIRSF" id="PIRSF006060">
    <property type="entry name" value="AA_transporter"/>
    <property type="match status" value="1"/>
</dbReference>
<dbReference type="Gene3D" id="1.20.1740.10">
    <property type="entry name" value="Amino acid/polyamine transporter I"/>
    <property type="match status" value="1"/>
</dbReference>
<reference evidence="7" key="1">
    <citation type="submission" date="2021-11" db="EMBL/GenBank/DDBJ databases">
        <title>Draft genome sequence of Alcaligenes endophyticus type strain CCUG 75668T.</title>
        <authorList>
            <person name="Salva-Serra F."/>
            <person name="Duran R.E."/>
            <person name="Seeger M."/>
            <person name="Moore E.R.B."/>
            <person name="Jaen-Luchoro D."/>
        </authorList>
    </citation>
    <scope>NUCLEOTIDE SEQUENCE</scope>
    <source>
        <strain evidence="7">CCUG 75668</strain>
    </source>
</reference>
<dbReference type="PANTHER" id="PTHR42770:SF7">
    <property type="entry name" value="MEMBRANE PROTEIN"/>
    <property type="match status" value="1"/>
</dbReference>
<dbReference type="RefSeq" id="WP_266122286.1">
    <property type="nucleotide sequence ID" value="NZ_JAJHNU010000001.1"/>
</dbReference>
<evidence type="ECO:0000256" key="2">
    <source>
        <dbReference type="ARBA" id="ARBA00022475"/>
    </source>
</evidence>
<feature type="transmembrane region" description="Helical" evidence="6">
    <location>
        <begin position="166"/>
        <end position="184"/>
    </location>
</feature>
<feature type="transmembrane region" description="Helical" evidence="6">
    <location>
        <begin position="368"/>
        <end position="394"/>
    </location>
</feature>
<evidence type="ECO:0000313" key="8">
    <source>
        <dbReference type="Proteomes" id="UP001168613"/>
    </source>
</evidence>
<gene>
    <name evidence="7" type="ORF">LMS43_03735</name>
</gene>
<name>A0ABT8EGL4_9BURK</name>
<evidence type="ECO:0000313" key="7">
    <source>
        <dbReference type="EMBL" id="MDN4120397.1"/>
    </source>
</evidence>
<dbReference type="Proteomes" id="UP001168613">
    <property type="component" value="Unassembled WGS sequence"/>
</dbReference>
<protein>
    <submittedName>
        <fullName evidence="7">APC family permease</fullName>
    </submittedName>
</protein>
<keyword evidence="5 6" id="KW-0472">Membrane</keyword>
<dbReference type="PANTHER" id="PTHR42770">
    <property type="entry name" value="AMINO ACID TRANSPORTER-RELATED"/>
    <property type="match status" value="1"/>
</dbReference>
<dbReference type="InterPro" id="IPR050367">
    <property type="entry name" value="APC_superfamily"/>
</dbReference>
<evidence type="ECO:0000256" key="5">
    <source>
        <dbReference type="ARBA" id="ARBA00023136"/>
    </source>
</evidence>
<feature type="transmembrane region" description="Helical" evidence="6">
    <location>
        <begin position="204"/>
        <end position="226"/>
    </location>
</feature>
<feature type="transmembrane region" description="Helical" evidence="6">
    <location>
        <begin position="15"/>
        <end position="38"/>
    </location>
</feature>
<comment type="caution">
    <text evidence="7">The sequence shown here is derived from an EMBL/GenBank/DDBJ whole genome shotgun (WGS) entry which is preliminary data.</text>
</comment>
<keyword evidence="8" id="KW-1185">Reference proteome</keyword>
<sequence length="460" mass="49500">MHEQGFSKVLGSKDVLALAFGAMIGWGWIVLTGDWVIAAGSAGSILAMALGSIIIIFIGLSYAELAAAMPETGGAQIFTARAFGPMTSFVCTWSLILGYVSVVAFEAVALPTVLDHITTDYQVVFLWNVAGWDVYLTWALVGMAGTALVTWLNYKGVENASSFQKAVTLVIVVVGVVFVLGASVQGSAENMEPLFNNTITQDSALPSFLLGMLPVLMVVPFMFVGFDVIPQTAAEINVPQAMIGKLLVISVIAAMLFYCAIIFAVGYALPHEKMSPDILTTPQAMEAVFNSPWAGKVMVLAGLAGIVTSWNAFFIGGSRAIYSLATAGMLPRWLAYIHPVYKTPTRAILLIGGVTFFAPLLGRKALLWFVNAGSLAIVLAYLLVCLAFITLRIREPHMPRPFKVRGGLPIGILAVLGSAIMLYMYLPLSPSALVLEEWLMLLAWVLLGVSLFRQRKQHLS</sequence>
<evidence type="ECO:0000256" key="4">
    <source>
        <dbReference type="ARBA" id="ARBA00022989"/>
    </source>
</evidence>
<proteinExistence type="predicted"/>
<comment type="subcellular location">
    <subcellularLocation>
        <location evidence="1">Cell membrane</location>
        <topology evidence="1">Multi-pass membrane protein</topology>
    </subcellularLocation>
</comment>
<feature type="transmembrane region" description="Helical" evidence="6">
    <location>
        <begin position="406"/>
        <end position="426"/>
    </location>
</feature>
<evidence type="ECO:0000256" key="3">
    <source>
        <dbReference type="ARBA" id="ARBA00022692"/>
    </source>
</evidence>
<accession>A0ABT8EGL4</accession>
<feature type="transmembrane region" description="Helical" evidence="6">
    <location>
        <begin position="134"/>
        <end position="154"/>
    </location>
</feature>
<feature type="transmembrane region" description="Helical" evidence="6">
    <location>
        <begin position="432"/>
        <end position="452"/>
    </location>
</feature>
<dbReference type="InterPro" id="IPR002293">
    <property type="entry name" value="AA/rel_permease1"/>
</dbReference>
<evidence type="ECO:0000256" key="6">
    <source>
        <dbReference type="SAM" id="Phobius"/>
    </source>
</evidence>
<keyword evidence="2" id="KW-1003">Cell membrane</keyword>
<organism evidence="7 8">
    <name type="scientific">Alcaligenes endophyticus</name>
    <dbReference type="NCBI Taxonomy" id="1929088"/>
    <lineage>
        <taxon>Bacteria</taxon>
        <taxon>Pseudomonadati</taxon>
        <taxon>Pseudomonadota</taxon>
        <taxon>Betaproteobacteria</taxon>
        <taxon>Burkholderiales</taxon>
        <taxon>Alcaligenaceae</taxon>
        <taxon>Alcaligenes</taxon>
    </lineage>
</organism>
<feature type="transmembrane region" description="Helical" evidence="6">
    <location>
        <begin position="44"/>
        <end position="68"/>
    </location>
</feature>
<dbReference type="EMBL" id="JAJHNU010000001">
    <property type="protein sequence ID" value="MDN4120397.1"/>
    <property type="molecule type" value="Genomic_DNA"/>
</dbReference>
<keyword evidence="3 6" id="KW-0812">Transmembrane</keyword>
<feature type="transmembrane region" description="Helical" evidence="6">
    <location>
        <begin position="297"/>
        <end position="322"/>
    </location>
</feature>
<evidence type="ECO:0000256" key="1">
    <source>
        <dbReference type="ARBA" id="ARBA00004651"/>
    </source>
</evidence>
<feature type="transmembrane region" description="Helical" evidence="6">
    <location>
        <begin position="343"/>
        <end position="362"/>
    </location>
</feature>